<dbReference type="CDD" id="cd01066">
    <property type="entry name" value="APP_MetAP"/>
    <property type="match status" value="1"/>
</dbReference>
<feature type="domain" description="Peptidase M24" evidence="2">
    <location>
        <begin position="192"/>
        <end position="378"/>
    </location>
</feature>
<evidence type="ECO:0000259" key="2">
    <source>
        <dbReference type="Pfam" id="PF00557"/>
    </source>
</evidence>
<dbReference type="InterPro" id="IPR000994">
    <property type="entry name" value="Pept_M24"/>
</dbReference>
<name>A0ABD5M7U4_9EURY</name>
<evidence type="ECO:0000313" key="4">
    <source>
        <dbReference type="Proteomes" id="UP001570511"/>
    </source>
</evidence>
<dbReference type="PANTHER" id="PTHR46112:SF2">
    <property type="entry name" value="XAA-PRO AMINOPEPTIDASE P-RELATED"/>
    <property type="match status" value="1"/>
</dbReference>
<accession>A0ABD5M7U4</accession>
<dbReference type="Proteomes" id="UP001570511">
    <property type="component" value="Unassembled WGS sequence"/>
</dbReference>
<evidence type="ECO:0000256" key="1">
    <source>
        <dbReference type="SAM" id="MobiDB-lite"/>
    </source>
</evidence>
<feature type="region of interest" description="Disordered" evidence="1">
    <location>
        <begin position="222"/>
        <end position="241"/>
    </location>
</feature>
<keyword evidence="4" id="KW-1185">Reference proteome</keyword>
<reference evidence="3 4" key="1">
    <citation type="submission" date="2024-08" db="EMBL/GenBank/DDBJ databases">
        <title>Halobellus sp. MBLA0158 whole genome sequence.</title>
        <authorList>
            <person name="Hwang C.Y."/>
            <person name="Cho E.-S."/>
            <person name="Seo M.-J."/>
        </authorList>
    </citation>
    <scope>NUCLEOTIDE SEQUENCE [LARGE SCALE GENOMIC DNA]</scope>
    <source>
        <strain evidence="3 4">MBLA0158</strain>
    </source>
</reference>
<dbReference type="AlphaFoldDB" id="A0ABD5M7U4"/>
<dbReference type="RefSeq" id="WP_372387163.1">
    <property type="nucleotide sequence ID" value="NZ_JBGNYA010000001.1"/>
</dbReference>
<dbReference type="EMBL" id="JBGNYA010000001">
    <property type="protein sequence ID" value="MFA1609985.1"/>
    <property type="molecule type" value="Genomic_DNA"/>
</dbReference>
<dbReference type="PANTHER" id="PTHR46112">
    <property type="entry name" value="AMINOPEPTIDASE"/>
    <property type="match status" value="1"/>
</dbReference>
<sequence length="397" mass="41502">MPGDDLPERPRIDDGFVEDLLAEPDERGGSDDPVGFVAVGDGADPDLGYLTGFDGPEREYAFVRVADERVLCAPQGYTERARRQFDGRVATESLRAPPGERAAAVLDDALGTRSDADATVLTPATIPHDAAVYLERAGYEPRSTNAVRAARATKAESECGAIRAVQRAGIGAVRHAESILAAADVADGGLRWRDEPLTAERLRREIDADLARRGVRSAGNTVVSAGATTPDGEAADPESAIRRAEPIRIEVAPRGPHGYHGACARTLAVDSDGGWERRAYVAVEAALDAALGEIEPGVDAATVAREADAEVAAFGFDPGGKSARGPLATVHGIGLSARERPFASGAELRPGTVLAVAPSVVDPDEGCVRLGAAVVVTEDGYEKVGDGEPSFAPRRDE</sequence>
<dbReference type="Gene3D" id="3.90.230.10">
    <property type="entry name" value="Creatinase/methionine aminopeptidase superfamily"/>
    <property type="match status" value="1"/>
</dbReference>
<protein>
    <submittedName>
        <fullName evidence="3">M24 family metallopeptidase</fullName>
    </submittedName>
</protein>
<comment type="caution">
    <text evidence="3">The sequence shown here is derived from an EMBL/GenBank/DDBJ whole genome shotgun (WGS) entry which is preliminary data.</text>
</comment>
<gene>
    <name evidence="3" type="ORF">OS889_03065</name>
</gene>
<dbReference type="Pfam" id="PF00557">
    <property type="entry name" value="Peptidase_M24"/>
    <property type="match status" value="1"/>
</dbReference>
<dbReference type="InterPro" id="IPR050659">
    <property type="entry name" value="Peptidase_M24B"/>
</dbReference>
<evidence type="ECO:0000313" key="3">
    <source>
        <dbReference type="EMBL" id="MFA1609985.1"/>
    </source>
</evidence>
<proteinExistence type="predicted"/>
<dbReference type="SUPFAM" id="SSF55920">
    <property type="entry name" value="Creatinase/aminopeptidase"/>
    <property type="match status" value="1"/>
</dbReference>
<dbReference type="InterPro" id="IPR036005">
    <property type="entry name" value="Creatinase/aminopeptidase-like"/>
</dbReference>
<organism evidence="3 4">
    <name type="scientific">Halobellus rubicundus</name>
    <dbReference type="NCBI Taxonomy" id="2996466"/>
    <lineage>
        <taxon>Archaea</taxon>
        <taxon>Methanobacteriati</taxon>
        <taxon>Methanobacteriota</taxon>
        <taxon>Stenosarchaea group</taxon>
        <taxon>Halobacteria</taxon>
        <taxon>Halobacteriales</taxon>
        <taxon>Haloferacaceae</taxon>
        <taxon>Halobellus</taxon>
    </lineage>
</organism>